<gene>
    <name evidence="6" type="primary">lysM</name>
    <name evidence="6" type="ORF">JQU52_08940</name>
</gene>
<dbReference type="Gene3D" id="3.10.350.10">
    <property type="entry name" value="LysM domain"/>
    <property type="match status" value="1"/>
</dbReference>
<proteinExistence type="predicted"/>
<evidence type="ECO:0000256" key="3">
    <source>
        <dbReference type="ARBA" id="ARBA00072219"/>
    </source>
</evidence>
<reference evidence="6" key="1">
    <citation type="submission" date="2021-02" db="EMBL/GenBank/DDBJ databases">
        <title>Neisseriaceae sp. 26B isolated from the cloaca of a Common Toad-headed Turtle (Mesoclemmys nasuta).</title>
        <authorList>
            <person name="Spergser J."/>
            <person name="Busse H.-J."/>
        </authorList>
    </citation>
    <scope>NUCLEOTIDE SEQUENCE</scope>
    <source>
        <strain evidence="6">26B</strain>
    </source>
</reference>
<name>A0A892ZE15_9NEIS</name>
<dbReference type="CDD" id="cd00118">
    <property type="entry name" value="LysM"/>
    <property type="match status" value="1"/>
</dbReference>
<dbReference type="InterPro" id="IPR007055">
    <property type="entry name" value="BON_dom"/>
</dbReference>
<evidence type="ECO:0000256" key="2">
    <source>
        <dbReference type="ARBA" id="ARBA00022490"/>
    </source>
</evidence>
<evidence type="ECO:0000313" key="7">
    <source>
        <dbReference type="Proteomes" id="UP000653156"/>
    </source>
</evidence>
<dbReference type="Proteomes" id="UP000653156">
    <property type="component" value="Chromosome"/>
</dbReference>
<dbReference type="RefSeq" id="WP_230338163.1">
    <property type="nucleotide sequence ID" value="NZ_CP069798.1"/>
</dbReference>
<dbReference type="GO" id="GO:0005737">
    <property type="term" value="C:cytoplasm"/>
    <property type="evidence" value="ECO:0007669"/>
    <property type="project" value="UniProtKB-SubCell"/>
</dbReference>
<dbReference type="InterPro" id="IPR052196">
    <property type="entry name" value="Bact_Kbp"/>
</dbReference>
<dbReference type="PANTHER" id="PTHR34700">
    <property type="entry name" value="POTASSIUM BINDING PROTEIN KBP"/>
    <property type="match status" value="1"/>
</dbReference>
<dbReference type="FunFam" id="3.10.350.10:FF:000001">
    <property type="entry name" value="Peptidoglycan-binding protein LysM"/>
    <property type="match status" value="1"/>
</dbReference>
<dbReference type="InterPro" id="IPR018392">
    <property type="entry name" value="LysM"/>
</dbReference>
<dbReference type="NCBIfam" id="NF008399">
    <property type="entry name" value="PRK11198.1"/>
    <property type="match status" value="1"/>
</dbReference>
<feature type="domain" description="BON" evidence="4">
    <location>
        <begin position="27"/>
        <end position="102"/>
    </location>
</feature>
<dbReference type="SMART" id="SM00257">
    <property type="entry name" value="LysM"/>
    <property type="match status" value="1"/>
</dbReference>
<evidence type="ECO:0000259" key="4">
    <source>
        <dbReference type="PROSITE" id="PS50914"/>
    </source>
</evidence>
<dbReference type="Pfam" id="PF04972">
    <property type="entry name" value="BON"/>
    <property type="match status" value="1"/>
</dbReference>
<dbReference type="AlphaFoldDB" id="A0A892ZE15"/>
<sequence>MGLFSFIKNAGEKLFGKDEKEIAQAAQANAADLNAKAAVAIKDYIEKQNLGLTNLAVAFDGSTGKVILGGNAPTQEASEKATLAAGNVTGVSDVDNQLAVAQSNAAAQYHDVVSGDTLSAISKKYYGDANKYMKIFEANKPMLSDPNKIYPGQKLRIPPL</sequence>
<accession>A0A892ZE15</accession>
<comment type="subcellular location">
    <subcellularLocation>
        <location evidence="1">Cytoplasm</location>
    </subcellularLocation>
</comment>
<dbReference type="InterPro" id="IPR036779">
    <property type="entry name" value="LysM_dom_sf"/>
</dbReference>
<feature type="domain" description="LysM" evidence="5">
    <location>
        <begin position="108"/>
        <end position="157"/>
    </location>
</feature>
<dbReference type="Pfam" id="PF01476">
    <property type="entry name" value="LysM"/>
    <property type="match status" value="1"/>
</dbReference>
<evidence type="ECO:0000256" key="1">
    <source>
        <dbReference type="ARBA" id="ARBA00004496"/>
    </source>
</evidence>
<dbReference type="PROSITE" id="PS51782">
    <property type="entry name" value="LYSM"/>
    <property type="match status" value="1"/>
</dbReference>
<evidence type="ECO:0000313" key="6">
    <source>
        <dbReference type="EMBL" id="QRQ80870.1"/>
    </source>
</evidence>
<dbReference type="Gene3D" id="3.30.1340.30">
    <property type="match status" value="1"/>
</dbReference>
<protein>
    <recommendedName>
        <fullName evidence="3">Potassium binding protein Kbp</fullName>
    </recommendedName>
</protein>
<keyword evidence="7" id="KW-1185">Reference proteome</keyword>
<dbReference type="SUPFAM" id="SSF54106">
    <property type="entry name" value="LysM domain"/>
    <property type="match status" value="1"/>
</dbReference>
<organism evidence="6 7">
    <name type="scientific">Paralysiella testudinis</name>
    <dbReference type="NCBI Taxonomy" id="2809020"/>
    <lineage>
        <taxon>Bacteria</taxon>
        <taxon>Pseudomonadati</taxon>
        <taxon>Pseudomonadota</taxon>
        <taxon>Betaproteobacteria</taxon>
        <taxon>Neisseriales</taxon>
        <taxon>Neisseriaceae</taxon>
        <taxon>Paralysiella</taxon>
    </lineage>
</organism>
<keyword evidence="2" id="KW-0963">Cytoplasm</keyword>
<dbReference type="PROSITE" id="PS50914">
    <property type="entry name" value="BON"/>
    <property type="match status" value="1"/>
</dbReference>
<evidence type="ECO:0000259" key="5">
    <source>
        <dbReference type="PROSITE" id="PS51782"/>
    </source>
</evidence>
<dbReference type="EMBL" id="CP069798">
    <property type="protein sequence ID" value="QRQ80870.1"/>
    <property type="molecule type" value="Genomic_DNA"/>
</dbReference>
<dbReference type="KEGG" id="ptes:JQU52_08940"/>
<dbReference type="PANTHER" id="PTHR34700:SF8">
    <property type="entry name" value="POTASSIUM BINDING PROTEIN KBP"/>
    <property type="match status" value="1"/>
</dbReference>